<dbReference type="InterPro" id="IPR051452">
    <property type="entry name" value="Diverse_Oxidoreductases"/>
</dbReference>
<organism evidence="7 8">
    <name type="scientific">Streptomonospora nanhaiensis</name>
    <dbReference type="NCBI Taxonomy" id="1323731"/>
    <lineage>
        <taxon>Bacteria</taxon>
        <taxon>Bacillati</taxon>
        <taxon>Actinomycetota</taxon>
        <taxon>Actinomycetes</taxon>
        <taxon>Streptosporangiales</taxon>
        <taxon>Nocardiopsidaceae</taxon>
        <taxon>Streptomonospora</taxon>
    </lineage>
</organism>
<dbReference type="InterPro" id="IPR002888">
    <property type="entry name" value="2Fe-2S-bd"/>
</dbReference>
<keyword evidence="5" id="KW-0411">Iron-sulfur</keyword>
<dbReference type="PANTHER" id="PTHR44379:SF5">
    <property type="entry name" value="OXIDOREDUCTASE WITH IRON-SULFUR SUBUNIT"/>
    <property type="match status" value="1"/>
</dbReference>
<keyword evidence="3" id="KW-0560">Oxidoreductase</keyword>
<proteinExistence type="predicted"/>
<dbReference type="AlphaFoldDB" id="A0A853BFJ9"/>
<evidence type="ECO:0000256" key="5">
    <source>
        <dbReference type="ARBA" id="ARBA00023014"/>
    </source>
</evidence>
<dbReference type="EMBL" id="JACCFO010000001">
    <property type="protein sequence ID" value="NYI94069.1"/>
    <property type="molecule type" value="Genomic_DNA"/>
</dbReference>
<evidence type="ECO:0000313" key="8">
    <source>
        <dbReference type="Proteomes" id="UP000575985"/>
    </source>
</evidence>
<gene>
    <name evidence="7" type="ORF">HNR12_000346</name>
</gene>
<dbReference type="InterPro" id="IPR036884">
    <property type="entry name" value="2Fe-2S-bd_dom_sf"/>
</dbReference>
<dbReference type="Proteomes" id="UP000575985">
    <property type="component" value="Unassembled WGS sequence"/>
</dbReference>
<evidence type="ECO:0000256" key="4">
    <source>
        <dbReference type="ARBA" id="ARBA00023004"/>
    </source>
</evidence>
<feature type="domain" description="[2Fe-2S]-binding" evidence="6">
    <location>
        <begin position="1"/>
        <end position="53"/>
    </location>
</feature>
<keyword evidence="2" id="KW-0479">Metal-binding</keyword>
<keyword evidence="4" id="KW-0408">Iron</keyword>
<evidence type="ECO:0000256" key="2">
    <source>
        <dbReference type="ARBA" id="ARBA00022723"/>
    </source>
</evidence>
<dbReference type="GO" id="GO:0016491">
    <property type="term" value="F:oxidoreductase activity"/>
    <property type="evidence" value="ECO:0007669"/>
    <property type="project" value="UniProtKB-KW"/>
</dbReference>
<reference evidence="7 8" key="1">
    <citation type="submission" date="2020-07" db="EMBL/GenBank/DDBJ databases">
        <title>Sequencing the genomes of 1000 actinobacteria strains.</title>
        <authorList>
            <person name="Klenk H.-P."/>
        </authorList>
    </citation>
    <scope>NUCLEOTIDE SEQUENCE [LARGE SCALE GENOMIC DNA]</scope>
    <source>
        <strain evidence="7 8">DSM 45927</strain>
    </source>
</reference>
<evidence type="ECO:0000313" key="7">
    <source>
        <dbReference type="EMBL" id="NYI94069.1"/>
    </source>
</evidence>
<sequence length="69" mass="7213">MQCGFCTPGLLVQADDLIARTVGAGGPVPGEAEIREALAGNLCRCTGYQAAVRRAAEHAHARRLRPDGP</sequence>
<dbReference type="PANTHER" id="PTHR44379">
    <property type="entry name" value="OXIDOREDUCTASE WITH IRON-SULFUR SUBUNIT"/>
    <property type="match status" value="1"/>
</dbReference>
<dbReference type="SUPFAM" id="SSF47741">
    <property type="entry name" value="CO dehydrogenase ISP C-domain like"/>
    <property type="match status" value="1"/>
</dbReference>
<keyword evidence="1" id="KW-0001">2Fe-2S</keyword>
<name>A0A853BFJ9_9ACTN</name>
<evidence type="ECO:0000256" key="1">
    <source>
        <dbReference type="ARBA" id="ARBA00022714"/>
    </source>
</evidence>
<keyword evidence="8" id="KW-1185">Reference proteome</keyword>
<comment type="caution">
    <text evidence="7">The sequence shown here is derived from an EMBL/GenBank/DDBJ whole genome shotgun (WGS) entry which is preliminary data.</text>
</comment>
<dbReference type="Pfam" id="PF01799">
    <property type="entry name" value="Fer2_2"/>
    <property type="match status" value="1"/>
</dbReference>
<accession>A0A853BFJ9</accession>
<dbReference type="GO" id="GO:0046872">
    <property type="term" value="F:metal ion binding"/>
    <property type="evidence" value="ECO:0007669"/>
    <property type="project" value="UniProtKB-KW"/>
</dbReference>
<evidence type="ECO:0000256" key="3">
    <source>
        <dbReference type="ARBA" id="ARBA00023002"/>
    </source>
</evidence>
<protein>
    <submittedName>
        <fullName evidence="7">Xanthine dehydrogenase iron-sulfur cluster and FAD-binding subunit A</fullName>
    </submittedName>
</protein>
<dbReference type="GO" id="GO:0051537">
    <property type="term" value="F:2 iron, 2 sulfur cluster binding"/>
    <property type="evidence" value="ECO:0007669"/>
    <property type="project" value="UniProtKB-KW"/>
</dbReference>
<dbReference type="Gene3D" id="1.10.150.120">
    <property type="entry name" value="[2Fe-2S]-binding domain"/>
    <property type="match status" value="1"/>
</dbReference>
<evidence type="ECO:0000259" key="6">
    <source>
        <dbReference type="Pfam" id="PF01799"/>
    </source>
</evidence>